<protein>
    <submittedName>
        <fullName evidence="4">GNAT family N-acetyltransferase</fullName>
        <ecNumber evidence="4">2.3.1.-</ecNumber>
    </submittedName>
</protein>
<dbReference type="InterPro" id="IPR016181">
    <property type="entry name" value="Acyl_CoA_acyltransferase"/>
</dbReference>
<dbReference type="PANTHER" id="PTHR43420:SF47">
    <property type="entry name" value="N-ACETYLTRANSFERASE DOMAIN-CONTAINING PROTEIN"/>
    <property type="match status" value="1"/>
</dbReference>
<evidence type="ECO:0000259" key="3">
    <source>
        <dbReference type="PROSITE" id="PS51186"/>
    </source>
</evidence>
<gene>
    <name evidence="4" type="ORF">ACFO60_32920</name>
</gene>
<evidence type="ECO:0000313" key="5">
    <source>
        <dbReference type="Proteomes" id="UP001596004"/>
    </source>
</evidence>
<dbReference type="InterPro" id="IPR000182">
    <property type="entry name" value="GNAT_dom"/>
</dbReference>
<evidence type="ECO:0000256" key="1">
    <source>
        <dbReference type="ARBA" id="ARBA00022679"/>
    </source>
</evidence>
<keyword evidence="2 4" id="KW-0012">Acyltransferase</keyword>
<name>A0ABV9CRI6_9ACTN</name>
<dbReference type="SUPFAM" id="SSF55729">
    <property type="entry name" value="Acyl-CoA N-acyltransferases (Nat)"/>
    <property type="match status" value="2"/>
</dbReference>
<evidence type="ECO:0000256" key="2">
    <source>
        <dbReference type="ARBA" id="ARBA00023315"/>
    </source>
</evidence>
<dbReference type="PANTHER" id="PTHR43420">
    <property type="entry name" value="ACETYLTRANSFERASE"/>
    <property type="match status" value="1"/>
</dbReference>
<dbReference type="PROSITE" id="PS51186">
    <property type="entry name" value="GNAT"/>
    <property type="match status" value="1"/>
</dbReference>
<keyword evidence="5" id="KW-1185">Reference proteome</keyword>
<dbReference type="RefSeq" id="WP_380848447.1">
    <property type="nucleotide sequence ID" value="NZ_JBHSFP010000033.1"/>
</dbReference>
<dbReference type="Pfam" id="PF00583">
    <property type="entry name" value="Acetyltransf_1"/>
    <property type="match status" value="1"/>
</dbReference>
<comment type="caution">
    <text evidence="4">The sequence shown here is derived from an EMBL/GenBank/DDBJ whole genome shotgun (WGS) entry which is preliminary data.</text>
</comment>
<evidence type="ECO:0000313" key="4">
    <source>
        <dbReference type="EMBL" id="MFC4535593.1"/>
    </source>
</evidence>
<dbReference type="InterPro" id="IPR050680">
    <property type="entry name" value="YpeA/RimI_acetyltransf"/>
</dbReference>
<proteinExistence type="predicted"/>
<accession>A0ABV9CRI6</accession>
<sequence>MNEHEIADDVRPGAPGTVDDAFARAFEIRRPGADDAPAVYEVVSACDTEVLGHPDMTPDDVADVLAEQALDLERDAWLAYRRGGDGGPVGWAYALRQGEGGTVEVEVCSTDAGVTARLWDAVLGRAREIAAERAEPAALEAAGHAGAVAGHAGAAAEVAIYRQDEAKRALAAAYGFEPATSFHRLRADHAEVDEGSLPGVTVRAAAGSDDLMRAAHRIHQEGFAEHFGFVPKQYDRWKRDFESSSTHDWSQLLLAEVDGVPAAMLLGSDMFAADENCGYVRILSVLPGFRGRGLGRLLLKRAFAADARRGRTGTYLHVDAGNTTPALDLYLSVGMRPVLAIDVWRRAL</sequence>
<dbReference type="Gene3D" id="3.40.630.30">
    <property type="match status" value="1"/>
</dbReference>
<dbReference type="GO" id="GO:0016746">
    <property type="term" value="F:acyltransferase activity"/>
    <property type="evidence" value="ECO:0007669"/>
    <property type="project" value="UniProtKB-KW"/>
</dbReference>
<keyword evidence="1 4" id="KW-0808">Transferase</keyword>
<dbReference type="EC" id="2.3.1.-" evidence="4"/>
<organism evidence="4 5">
    <name type="scientific">Sphaerisporangium dianthi</name>
    <dbReference type="NCBI Taxonomy" id="1436120"/>
    <lineage>
        <taxon>Bacteria</taxon>
        <taxon>Bacillati</taxon>
        <taxon>Actinomycetota</taxon>
        <taxon>Actinomycetes</taxon>
        <taxon>Streptosporangiales</taxon>
        <taxon>Streptosporangiaceae</taxon>
        <taxon>Sphaerisporangium</taxon>
    </lineage>
</organism>
<reference evidence="5" key="1">
    <citation type="journal article" date="2019" name="Int. J. Syst. Evol. Microbiol.">
        <title>The Global Catalogue of Microorganisms (GCM) 10K type strain sequencing project: providing services to taxonomists for standard genome sequencing and annotation.</title>
        <authorList>
            <consortium name="The Broad Institute Genomics Platform"/>
            <consortium name="The Broad Institute Genome Sequencing Center for Infectious Disease"/>
            <person name="Wu L."/>
            <person name="Ma J."/>
        </authorList>
    </citation>
    <scope>NUCLEOTIDE SEQUENCE [LARGE SCALE GENOMIC DNA]</scope>
    <source>
        <strain evidence="5">CGMCC 4.7132</strain>
    </source>
</reference>
<dbReference type="EMBL" id="JBHSFP010000033">
    <property type="protein sequence ID" value="MFC4535593.1"/>
    <property type="molecule type" value="Genomic_DNA"/>
</dbReference>
<feature type="domain" description="N-acetyltransferase" evidence="3">
    <location>
        <begin position="200"/>
        <end position="348"/>
    </location>
</feature>
<dbReference type="Proteomes" id="UP001596004">
    <property type="component" value="Unassembled WGS sequence"/>
</dbReference>